<reference evidence="2 3" key="1">
    <citation type="submission" date="2019-01" db="EMBL/GenBank/DDBJ databases">
        <title>A draft genome assembly of the solar-powered sea slug Elysia chlorotica.</title>
        <authorList>
            <person name="Cai H."/>
            <person name="Li Q."/>
            <person name="Fang X."/>
            <person name="Li J."/>
            <person name="Curtis N.E."/>
            <person name="Altenburger A."/>
            <person name="Shibata T."/>
            <person name="Feng M."/>
            <person name="Maeda T."/>
            <person name="Schwartz J.A."/>
            <person name="Shigenobu S."/>
            <person name="Lundholm N."/>
            <person name="Nishiyama T."/>
            <person name="Yang H."/>
            <person name="Hasebe M."/>
            <person name="Li S."/>
            <person name="Pierce S.K."/>
            <person name="Wang J."/>
        </authorList>
    </citation>
    <scope>NUCLEOTIDE SEQUENCE [LARGE SCALE GENOMIC DNA]</scope>
    <source>
        <strain evidence="2">EC2010</strain>
        <tissue evidence="2">Whole organism of an adult</tissue>
    </source>
</reference>
<comment type="caution">
    <text evidence="2">The sequence shown here is derived from an EMBL/GenBank/DDBJ whole genome shotgun (WGS) entry which is preliminary data.</text>
</comment>
<evidence type="ECO:0000313" key="2">
    <source>
        <dbReference type="EMBL" id="RUS81654.1"/>
    </source>
</evidence>
<dbReference type="Proteomes" id="UP000271974">
    <property type="component" value="Unassembled WGS sequence"/>
</dbReference>
<dbReference type="InterPro" id="IPR026094">
    <property type="entry name" value="GPS2"/>
</dbReference>
<feature type="compositionally biased region" description="Low complexity" evidence="1">
    <location>
        <begin position="418"/>
        <end position="432"/>
    </location>
</feature>
<dbReference type="PANTHER" id="PTHR22654">
    <property type="entry name" value="G PROTEIN PATHWAY SUPPRESSOR 2"/>
    <property type="match status" value="1"/>
</dbReference>
<organism evidence="2 3">
    <name type="scientific">Elysia chlorotica</name>
    <name type="common">Eastern emerald elysia</name>
    <name type="synonym">Sea slug</name>
    <dbReference type="NCBI Taxonomy" id="188477"/>
    <lineage>
        <taxon>Eukaryota</taxon>
        <taxon>Metazoa</taxon>
        <taxon>Spiralia</taxon>
        <taxon>Lophotrochozoa</taxon>
        <taxon>Mollusca</taxon>
        <taxon>Gastropoda</taxon>
        <taxon>Heterobranchia</taxon>
        <taxon>Euthyneura</taxon>
        <taxon>Panpulmonata</taxon>
        <taxon>Sacoglossa</taxon>
        <taxon>Placobranchoidea</taxon>
        <taxon>Plakobranchidae</taxon>
        <taxon>Elysia</taxon>
    </lineage>
</organism>
<feature type="region of interest" description="Disordered" evidence="1">
    <location>
        <begin position="342"/>
        <end position="449"/>
    </location>
</feature>
<evidence type="ECO:0008006" key="4">
    <source>
        <dbReference type="Google" id="ProtNLM"/>
    </source>
</evidence>
<feature type="compositionally biased region" description="Low complexity" evidence="1">
    <location>
        <begin position="163"/>
        <end position="172"/>
    </location>
</feature>
<name>A0A433TJB3_ELYCH</name>
<dbReference type="Pfam" id="PF15991">
    <property type="entry name" value="G_path_suppress"/>
    <property type="match status" value="1"/>
</dbReference>
<dbReference type="AlphaFoldDB" id="A0A433TJB3"/>
<accession>A0A433TJB3</accession>
<dbReference type="EMBL" id="RQTK01000325">
    <property type="protein sequence ID" value="RUS81654.1"/>
    <property type="molecule type" value="Genomic_DNA"/>
</dbReference>
<dbReference type="GO" id="GO:0006357">
    <property type="term" value="P:regulation of transcription by RNA polymerase II"/>
    <property type="evidence" value="ECO:0007669"/>
    <property type="project" value="TreeGrafter"/>
</dbReference>
<evidence type="ECO:0000256" key="1">
    <source>
        <dbReference type="SAM" id="MobiDB-lite"/>
    </source>
</evidence>
<evidence type="ECO:0000313" key="3">
    <source>
        <dbReference type="Proteomes" id="UP000271974"/>
    </source>
</evidence>
<feature type="compositionally biased region" description="Basic and acidic residues" evidence="1">
    <location>
        <begin position="93"/>
        <end position="109"/>
    </location>
</feature>
<proteinExistence type="predicted"/>
<protein>
    <recommendedName>
        <fullName evidence="4">G protein pathway suppressor 2</fullName>
    </recommendedName>
</protein>
<dbReference type="GO" id="GO:0003712">
    <property type="term" value="F:transcription coregulator activity"/>
    <property type="evidence" value="ECO:0007669"/>
    <property type="project" value="TreeGrafter"/>
</dbReference>
<dbReference type="PANTHER" id="PTHR22654:SF2">
    <property type="entry name" value="G PROTEIN PATHWAY SUPPRESSOR 2"/>
    <property type="match status" value="1"/>
</dbReference>
<sequence length="449" mass="49284">MPSFLERPKMTRAMYESLKRHIMREREKKKQVEQEQDAMMERLRKERELKKKKEEEDNLTLEQTNEQIITLEKRLEELKQQKKDIYSQLKKASHQEDETMKRAQQKEQSEMTMSQPSYPHPGLTSAPQPMLIHGRPALYKPTVPPPMLTGIKRQRSPTPPPSSVSTSVYSTYGHSEPKYLHTSESKYVQHARGGGGGAGDVAKYSSHAEAAAKFSAHPDSKYLSSAYQAGGKVGAGGSGSHLYAAQHPPQPSDFKSSVFQPSSSAHLYGASQAAAIQQQVAAVAAAAGSYSSSQSGAGKYPGPGQSAFTSYQSQFAQSHPQKALAEQFSAAYPIQRMQQPGYHASLQLQQSLDHAGQKQGAFDDKYKHSQGQIRGLVPPQQPALMSQALQLQQQQAKNAGAFVTGYPARSQPGPPTSYPSSTSSSTYSNPNSVQQGRPDFGSQPHGRYY</sequence>
<dbReference type="OrthoDB" id="10038194at2759"/>
<feature type="compositionally biased region" description="Low complexity" evidence="1">
    <location>
        <begin position="382"/>
        <end position="396"/>
    </location>
</feature>
<dbReference type="GO" id="GO:0005667">
    <property type="term" value="C:transcription regulator complex"/>
    <property type="evidence" value="ECO:0007669"/>
    <property type="project" value="TreeGrafter"/>
</dbReference>
<dbReference type="STRING" id="188477.A0A433TJB3"/>
<keyword evidence="3" id="KW-1185">Reference proteome</keyword>
<feature type="region of interest" description="Disordered" evidence="1">
    <location>
        <begin position="86"/>
        <end position="183"/>
    </location>
</feature>
<gene>
    <name evidence="2" type="ORF">EGW08_010571</name>
</gene>